<sequence length="33" mass="3553">MIVLTFFGSPAKGNDHGNVVDIRGFSQSQSIVM</sequence>
<dbReference type="Proteomes" id="UP000267606">
    <property type="component" value="Unassembled WGS sequence"/>
</dbReference>
<protein>
    <submittedName>
        <fullName evidence="3">Transposase</fullName>
    </submittedName>
</protein>
<reference evidence="1 2" key="2">
    <citation type="submission" date="2018-11" db="EMBL/GenBank/DDBJ databases">
        <authorList>
            <consortium name="Pathogen Informatics"/>
        </authorList>
    </citation>
    <scope>NUCLEOTIDE SEQUENCE [LARGE SCALE GENOMIC DNA]</scope>
</reference>
<name>A0A183HUR3_9BILA</name>
<dbReference type="EMBL" id="UZAJ01015943">
    <property type="protein sequence ID" value="VDO74865.1"/>
    <property type="molecule type" value="Genomic_DNA"/>
</dbReference>
<accession>A0A183HUR3</accession>
<dbReference type="WBParaSite" id="OFLC_0001122501-mRNA-1">
    <property type="protein sequence ID" value="OFLC_0001122501-mRNA-1"/>
    <property type="gene ID" value="OFLC_0001122501"/>
</dbReference>
<proteinExistence type="predicted"/>
<keyword evidence="2" id="KW-1185">Reference proteome</keyword>
<dbReference type="AlphaFoldDB" id="A0A183HUR3"/>
<gene>
    <name evidence="1" type="ORF">OFLC_LOCUS11225</name>
</gene>
<evidence type="ECO:0000313" key="1">
    <source>
        <dbReference type="EMBL" id="VDO74865.1"/>
    </source>
</evidence>
<evidence type="ECO:0000313" key="3">
    <source>
        <dbReference type="WBParaSite" id="OFLC_0001122501-mRNA-1"/>
    </source>
</evidence>
<reference evidence="3" key="1">
    <citation type="submission" date="2016-06" db="UniProtKB">
        <authorList>
            <consortium name="WormBaseParasite"/>
        </authorList>
    </citation>
    <scope>IDENTIFICATION</scope>
</reference>
<evidence type="ECO:0000313" key="2">
    <source>
        <dbReference type="Proteomes" id="UP000267606"/>
    </source>
</evidence>
<organism evidence="3">
    <name type="scientific">Onchocerca flexuosa</name>
    <dbReference type="NCBI Taxonomy" id="387005"/>
    <lineage>
        <taxon>Eukaryota</taxon>
        <taxon>Metazoa</taxon>
        <taxon>Ecdysozoa</taxon>
        <taxon>Nematoda</taxon>
        <taxon>Chromadorea</taxon>
        <taxon>Rhabditida</taxon>
        <taxon>Spirurina</taxon>
        <taxon>Spiruromorpha</taxon>
        <taxon>Filarioidea</taxon>
        <taxon>Onchocercidae</taxon>
        <taxon>Onchocerca</taxon>
    </lineage>
</organism>